<keyword evidence="5 15" id="KW-0808">Transferase</keyword>
<name>A0A5N5SUR8_9CRUS</name>
<feature type="domain" description="Thg1 C-terminal" evidence="14">
    <location>
        <begin position="194"/>
        <end position="277"/>
    </location>
</feature>
<evidence type="ECO:0000256" key="9">
    <source>
        <dbReference type="ARBA" id="ARBA00022741"/>
    </source>
</evidence>
<dbReference type="Proteomes" id="UP000326759">
    <property type="component" value="Unassembled WGS sequence"/>
</dbReference>
<sequence length="371" mass="43754">MTLSTYLLETKIELRCQEGFNSFKYVILQMIKLHLHLLKKASLLYIKRNISQTKSIMALTKFEYVKSFEIENKLEPLHWVVLSVYCVEHKEFLKQNNVKNGSEIIFRQIMSSVCSEVMEEEKEIALGYAYSNIVHFILKRDTYLFKRREYKLLSNIISRYSSAFIRNWRNFAETPLCKIPTFNGEINLLPQDQCLRDFVTIEQRKCHFINLEETTLRNLVNIAKLSSTEALEKVKNTNEGQKNELLFSLCNINYNNEPVEAKKGAIFLRNSNDCANFIKNEFWESYFPLTQKTEKNFKYDYLSSFKRKNHILPHTFLVVRIDGKGFSKFSATHKFEKPNDRRSLNLMNHAAITVMKKFPIIKLSYGQSDEY</sequence>
<comment type="similarity">
    <text evidence="2">Belongs to the tRNA(His) guanylyltransferase family.</text>
</comment>
<evidence type="ECO:0000256" key="2">
    <source>
        <dbReference type="ARBA" id="ARBA00010113"/>
    </source>
</evidence>
<keyword evidence="11" id="KW-0342">GTP-binding</keyword>
<feature type="non-terminal residue" evidence="15">
    <location>
        <position position="371"/>
    </location>
</feature>
<keyword evidence="9" id="KW-0547">Nucleotide-binding</keyword>
<dbReference type="InterPro" id="IPR025845">
    <property type="entry name" value="Thg1_C_dom"/>
</dbReference>
<dbReference type="InterPro" id="IPR007537">
    <property type="entry name" value="tRNAHis_GuaTrfase_Thg1"/>
</dbReference>
<evidence type="ECO:0000256" key="3">
    <source>
        <dbReference type="ARBA" id="ARBA00012511"/>
    </source>
</evidence>
<reference evidence="15 16" key="1">
    <citation type="journal article" date="2019" name="PLoS Biol.">
        <title>Sex chromosomes control vertical transmission of feminizing Wolbachia symbionts in an isopod.</title>
        <authorList>
            <person name="Becking T."/>
            <person name="Chebbi M.A."/>
            <person name="Giraud I."/>
            <person name="Moumen B."/>
            <person name="Laverre T."/>
            <person name="Caubet Y."/>
            <person name="Peccoud J."/>
            <person name="Gilbert C."/>
            <person name="Cordaux R."/>
        </authorList>
    </citation>
    <scope>NUCLEOTIDE SEQUENCE [LARGE SCALE GENOMIC DNA]</scope>
    <source>
        <strain evidence="15">ANa2</strain>
        <tissue evidence="15">Whole body excluding digestive tract and cuticle</tissue>
    </source>
</reference>
<protein>
    <recommendedName>
        <fullName evidence="4">Probable tRNA(His) guanylyltransferase</fullName>
        <ecNumber evidence="3">2.7.7.79</ecNumber>
    </recommendedName>
</protein>
<dbReference type="EMBL" id="SEYY01019736">
    <property type="protein sequence ID" value="KAB7497951.1"/>
    <property type="molecule type" value="Genomic_DNA"/>
</dbReference>
<evidence type="ECO:0000256" key="7">
    <source>
        <dbReference type="ARBA" id="ARBA00022695"/>
    </source>
</evidence>
<keyword evidence="16" id="KW-1185">Reference proteome</keyword>
<gene>
    <name evidence="15" type="primary">THG1_1</name>
    <name evidence="15" type="ORF">Anas_13576</name>
</gene>
<comment type="cofactor">
    <cofactor evidence="1">
        <name>Mg(2+)</name>
        <dbReference type="ChEBI" id="CHEBI:18420"/>
    </cofactor>
</comment>
<dbReference type="Pfam" id="PF14413">
    <property type="entry name" value="Thg1C"/>
    <property type="match status" value="1"/>
</dbReference>
<comment type="catalytic activity">
    <reaction evidence="12">
        <text>a 5'-end ribonucleotide-tRNA(His) + GTP + ATP + H2O = a 5'-end phospho-guanosine-ribonucleotide-tRNA(His) + AMP + 2 diphosphate + H(+)</text>
        <dbReference type="Rhea" id="RHEA:54564"/>
        <dbReference type="Rhea" id="RHEA-COMP:14193"/>
        <dbReference type="Rhea" id="RHEA-COMP:14917"/>
        <dbReference type="ChEBI" id="CHEBI:15377"/>
        <dbReference type="ChEBI" id="CHEBI:15378"/>
        <dbReference type="ChEBI" id="CHEBI:30616"/>
        <dbReference type="ChEBI" id="CHEBI:33019"/>
        <dbReference type="ChEBI" id="CHEBI:37565"/>
        <dbReference type="ChEBI" id="CHEBI:138282"/>
        <dbReference type="ChEBI" id="CHEBI:141847"/>
        <dbReference type="ChEBI" id="CHEBI:456215"/>
        <dbReference type="EC" id="2.7.7.79"/>
    </reaction>
</comment>
<accession>A0A5N5SUR8</accession>
<evidence type="ECO:0000256" key="1">
    <source>
        <dbReference type="ARBA" id="ARBA00001946"/>
    </source>
</evidence>
<evidence type="ECO:0000256" key="6">
    <source>
        <dbReference type="ARBA" id="ARBA00022694"/>
    </source>
</evidence>
<keyword evidence="8" id="KW-0479">Metal-binding</keyword>
<evidence type="ECO:0000313" key="15">
    <source>
        <dbReference type="EMBL" id="KAB7497951.1"/>
    </source>
</evidence>
<evidence type="ECO:0000256" key="5">
    <source>
        <dbReference type="ARBA" id="ARBA00022679"/>
    </source>
</evidence>
<dbReference type="GO" id="GO:0005525">
    <property type="term" value="F:GTP binding"/>
    <property type="evidence" value="ECO:0007669"/>
    <property type="project" value="UniProtKB-KW"/>
</dbReference>
<dbReference type="InterPro" id="IPR038469">
    <property type="entry name" value="tRNAHis_GuaTrfase_Thg1_sf"/>
</dbReference>
<dbReference type="GO" id="GO:0006400">
    <property type="term" value="P:tRNA modification"/>
    <property type="evidence" value="ECO:0007669"/>
    <property type="project" value="InterPro"/>
</dbReference>
<dbReference type="OrthoDB" id="62560at2759"/>
<dbReference type="Pfam" id="PF04446">
    <property type="entry name" value="Thg1"/>
    <property type="match status" value="2"/>
</dbReference>
<dbReference type="PANTHER" id="PTHR12729">
    <property type="entry name" value="TRNA(HIS) GUANYLYLTRANSFERASE-RELATED"/>
    <property type="match status" value="1"/>
</dbReference>
<keyword evidence="10" id="KW-0460">Magnesium</keyword>
<evidence type="ECO:0000256" key="8">
    <source>
        <dbReference type="ARBA" id="ARBA00022723"/>
    </source>
</evidence>
<dbReference type="Gene3D" id="3.30.70.3000">
    <property type="match status" value="2"/>
</dbReference>
<evidence type="ECO:0000256" key="12">
    <source>
        <dbReference type="ARBA" id="ARBA00047281"/>
    </source>
</evidence>
<dbReference type="GO" id="GO:0008193">
    <property type="term" value="F:tRNA guanylyltransferase activity"/>
    <property type="evidence" value="ECO:0007669"/>
    <property type="project" value="UniProtKB-EC"/>
</dbReference>
<feature type="domain" description="tRNAHis guanylyltransferase catalytic" evidence="13">
    <location>
        <begin position="299"/>
        <end position="371"/>
    </location>
</feature>
<dbReference type="InterPro" id="IPR024956">
    <property type="entry name" value="tRNAHis_GuaTrfase_cat"/>
</dbReference>
<keyword evidence="7 15" id="KW-0548">Nucleotidyltransferase</keyword>
<dbReference type="AlphaFoldDB" id="A0A5N5SUR8"/>
<evidence type="ECO:0000256" key="4">
    <source>
        <dbReference type="ARBA" id="ARBA00022310"/>
    </source>
</evidence>
<evidence type="ECO:0000256" key="11">
    <source>
        <dbReference type="ARBA" id="ARBA00023134"/>
    </source>
</evidence>
<dbReference type="PANTHER" id="PTHR12729:SF6">
    <property type="entry name" value="TRNA(HIS) GUANYLYLTRANSFERASE-RELATED"/>
    <property type="match status" value="1"/>
</dbReference>
<evidence type="ECO:0000259" key="14">
    <source>
        <dbReference type="Pfam" id="PF14413"/>
    </source>
</evidence>
<comment type="caution">
    <text evidence="15">The sequence shown here is derived from an EMBL/GenBank/DDBJ whole genome shotgun (WGS) entry which is preliminary data.</text>
</comment>
<evidence type="ECO:0000256" key="10">
    <source>
        <dbReference type="ARBA" id="ARBA00022842"/>
    </source>
</evidence>
<evidence type="ECO:0000313" key="16">
    <source>
        <dbReference type="Proteomes" id="UP000326759"/>
    </source>
</evidence>
<proteinExistence type="inferred from homology"/>
<dbReference type="EC" id="2.7.7.79" evidence="3"/>
<feature type="domain" description="tRNAHis guanylyltransferase catalytic" evidence="13">
    <location>
        <begin position="62"/>
        <end position="190"/>
    </location>
</feature>
<dbReference type="GO" id="GO:0000287">
    <property type="term" value="F:magnesium ion binding"/>
    <property type="evidence" value="ECO:0007669"/>
    <property type="project" value="InterPro"/>
</dbReference>
<organism evidence="15 16">
    <name type="scientific">Armadillidium nasatum</name>
    <dbReference type="NCBI Taxonomy" id="96803"/>
    <lineage>
        <taxon>Eukaryota</taxon>
        <taxon>Metazoa</taxon>
        <taxon>Ecdysozoa</taxon>
        <taxon>Arthropoda</taxon>
        <taxon>Crustacea</taxon>
        <taxon>Multicrustacea</taxon>
        <taxon>Malacostraca</taxon>
        <taxon>Eumalacostraca</taxon>
        <taxon>Peracarida</taxon>
        <taxon>Isopoda</taxon>
        <taxon>Oniscidea</taxon>
        <taxon>Crinocheta</taxon>
        <taxon>Armadillidiidae</taxon>
        <taxon>Armadillidium</taxon>
    </lineage>
</organism>
<evidence type="ECO:0000259" key="13">
    <source>
        <dbReference type="Pfam" id="PF04446"/>
    </source>
</evidence>
<keyword evidence="6" id="KW-0819">tRNA processing</keyword>